<dbReference type="Gene3D" id="1.20.5.1000">
    <property type="entry name" value="arf6 gtpase in complex with a specific effector, jip4"/>
    <property type="match status" value="1"/>
</dbReference>
<gene>
    <name evidence="3" type="ORF">COMA2_280012</name>
</gene>
<dbReference type="InterPro" id="IPR058832">
    <property type="entry name" value="PTX3_N"/>
</dbReference>
<evidence type="ECO:0000259" key="2">
    <source>
        <dbReference type="Pfam" id="PF26206"/>
    </source>
</evidence>
<dbReference type="PROSITE" id="PS51257">
    <property type="entry name" value="PROKAR_LIPOPROTEIN"/>
    <property type="match status" value="1"/>
</dbReference>
<proteinExistence type="predicted"/>
<protein>
    <submittedName>
        <fullName evidence="3">Putative Murein lipoprotein (Modular protein)</fullName>
    </submittedName>
</protein>
<evidence type="ECO:0000313" key="3">
    <source>
        <dbReference type="EMBL" id="CUS36865.1"/>
    </source>
</evidence>
<accession>A0A0S4LH08</accession>
<keyword evidence="4" id="KW-1185">Reference proteome</keyword>
<reference evidence="4" key="1">
    <citation type="submission" date="2015-10" db="EMBL/GenBank/DDBJ databases">
        <authorList>
            <person name="Luecker S."/>
            <person name="Luecker S."/>
        </authorList>
    </citation>
    <scope>NUCLEOTIDE SEQUENCE [LARGE SCALE GENOMIC DNA]</scope>
</reference>
<dbReference type="Proteomes" id="UP000198736">
    <property type="component" value="Unassembled WGS sequence"/>
</dbReference>
<feature type="domain" description="PTX3-like N-terminal" evidence="2">
    <location>
        <begin position="29"/>
        <end position="116"/>
    </location>
</feature>
<dbReference type="Pfam" id="PF26206">
    <property type="entry name" value="PTX3_N"/>
    <property type="match status" value="1"/>
</dbReference>
<dbReference type="EMBL" id="CZPZ01000021">
    <property type="protein sequence ID" value="CUS36865.1"/>
    <property type="molecule type" value="Genomic_DNA"/>
</dbReference>
<feature type="region of interest" description="Disordered" evidence="1">
    <location>
        <begin position="104"/>
        <end position="145"/>
    </location>
</feature>
<organism evidence="3 4">
    <name type="scientific">Candidatus Nitrospira nitrificans</name>
    <dbReference type="NCBI Taxonomy" id="1742973"/>
    <lineage>
        <taxon>Bacteria</taxon>
        <taxon>Pseudomonadati</taxon>
        <taxon>Nitrospirota</taxon>
        <taxon>Nitrospiria</taxon>
        <taxon>Nitrospirales</taxon>
        <taxon>Nitrospiraceae</taxon>
        <taxon>Nitrospira</taxon>
    </lineage>
</organism>
<dbReference type="SUPFAM" id="SSF90257">
    <property type="entry name" value="Myosin rod fragments"/>
    <property type="match status" value="1"/>
</dbReference>
<dbReference type="OrthoDB" id="9810788at2"/>
<name>A0A0S4LH08_9BACT</name>
<evidence type="ECO:0000313" key="4">
    <source>
        <dbReference type="Proteomes" id="UP000198736"/>
    </source>
</evidence>
<dbReference type="RefSeq" id="WP_090898504.1">
    <property type="nucleotide sequence ID" value="NZ_CZPZ01000021.1"/>
</dbReference>
<sequence length="145" mass="15874">MAHHPTRVFSIVVGFGLALGLVGCDYWPPALQAEIEQLRSEIQTLAIEKFQLQAQVTDLSRGKQELQGQLDELSRIGREKTGMITSLQNQLDATRARIVKSMAPKAALHKTQAKSTGRTANKLPAKNLPKTQTGKHQAPKAIGVR</sequence>
<evidence type="ECO:0000256" key="1">
    <source>
        <dbReference type="SAM" id="MobiDB-lite"/>
    </source>
</evidence>
<dbReference type="AlphaFoldDB" id="A0A0S4LH08"/>
<keyword evidence="3" id="KW-0449">Lipoprotein</keyword>